<keyword evidence="1" id="KW-0963">Cytoplasm</keyword>
<dbReference type="InterPro" id="IPR007209">
    <property type="entry name" value="RNaseL-inhib-like_metal-bd_dom"/>
</dbReference>
<dbReference type="Pfam" id="PF04034">
    <property type="entry name" value="Ribo_biogen_C"/>
    <property type="match status" value="1"/>
</dbReference>
<name>A0A7S0GR31_9EUKA</name>
<keyword evidence="3 6" id="KW-0698">rRNA processing</keyword>
<comment type="catalytic activity">
    <reaction evidence="6">
        <text>an N(1)-methylpseudouridine in rRNA + S-adenosyl-L-methionine = N(1)-methyl-N(3)-[(3S)-3-amino-3-carboxypropyl]pseudouridine in rRNA + S-methyl-5'-thioadenosine + H(+)</text>
        <dbReference type="Rhea" id="RHEA:63296"/>
        <dbReference type="Rhea" id="RHEA-COMP:11634"/>
        <dbReference type="Rhea" id="RHEA-COMP:16310"/>
        <dbReference type="ChEBI" id="CHEBI:15378"/>
        <dbReference type="ChEBI" id="CHEBI:17509"/>
        <dbReference type="ChEBI" id="CHEBI:59789"/>
        <dbReference type="ChEBI" id="CHEBI:74890"/>
        <dbReference type="ChEBI" id="CHEBI:146234"/>
        <dbReference type="EC" id="2.5.1.157"/>
    </reaction>
</comment>
<protein>
    <recommendedName>
        <fullName evidence="6">18S rRNA aminocarboxypropyltransferase</fullName>
        <ecNumber evidence="6">2.5.1.157</ecNumber>
    </recommendedName>
</protein>
<keyword evidence="7" id="KW-1133">Transmembrane helix</keyword>
<feature type="binding site" evidence="6">
    <location>
        <position position="126"/>
    </location>
    <ligand>
        <name>S-adenosyl-L-methionine</name>
        <dbReference type="ChEBI" id="CHEBI:59789"/>
    </ligand>
</feature>
<dbReference type="GO" id="GO:0106388">
    <property type="term" value="F:rRNA small subunit aminocarboxypropyltransferase activity"/>
    <property type="evidence" value="ECO:0007669"/>
    <property type="project" value="UniProtKB-EC"/>
</dbReference>
<dbReference type="InterPro" id="IPR022968">
    <property type="entry name" value="Tsr3-like"/>
</dbReference>
<dbReference type="EC" id="2.5.1.157" evidence="6"/>
<keyword evidence="2 6" id="KW-0690">Ribosome biogenesis</keyword>
<dbReference type="PANTHER" id="PTHR20426:SF0">
    <property type="entry name" value="18S RRNA AMINOCARBOXYPROPYLTRANSFERASE"/>
    <property type="match status" value="1"/>
</dbReference>
<evidence type="ECO:0000259" key="8">
    <source>
        <dbReference type="Pfam" id="PF04034"/>
    </source>
</evidence>
<evidence type="ECO:0000256" key="5">
    <source>
        <dbReference type="ARBA" id="ARBA00022691"/>
    </source>
</evidence>
<dbReference type="PANTHER" id="PTHR20426">
    <property type="entry name" value="RIBOSOME BIOGENESIS PROTEIN TSR3 HOMOLOG"/>
    <property type="match status" value="1"/>
</dbReference>
<dbReference type="HAMAP" id="MF_01116">
    <property type="entry name" value="TSR3"/>
    <property type="match status" value="1"/>
</dbReference>
<evidence type="ECO:0000256" key="3">
    <source>
        <dbReference type="ARBA" id="ARBA00022552"/>
    </source>
</evidence>
<dbReference type="NCBIfam" id="NF002621">
    <property type="entry name" value="PRK02287.1"/>
    <property type="match status" value="1"/>
</dbReference>
<proteinExistence type="inferred from homology"/>
<comment type="caution">
    <text evidence="6">Lacks conserved residue(s) required for the propagation of feature annotation.</text>
</comment>
<comment type="similarity">
    <text evidence="6">Belongs to the TDD superfamily. TSR3 family.</text>
</comment>
<feature type="transmembrane region" description="Helical" evidence="7">
    <location>
        <begin position="20"/>
        <end position="36"/>
    </location>
</feature>
<evidence type="ECO:0000256" key="6">
    <source>
        <dbReference type="HAMAP-Rule" id="MF_03146"/>
    </source>
</evidence>
<reference evidence="10" key="1">
    <citation type="submission" date="2021-01" db="EMBL/GenBank/DDBJ databases">
        <authorList>
            <person name="Corre E."/>
            <person name="Pelletier E."/>
            <person name="Niang G."/>
            <person name="Scheremetjew M."/>
            <person name="Finn R."/>
            <person name="Kale V."/>
            <person name="Holt S."/>
            <person name="Cochrane G."/>
            <person name="Meng A."/>
            <person name="Brown T."/>
            <person name="Cohen L."/>
        </authorList>
    </citation>
    <scope>NUCLEOTIDE SEQUENCE</scope>
    <source>
        <strain evidence="10">CCMP2058</strain>
    </source>
</reference>
<dbReference type="EMBL" id="HBEM01002898">
    <property type="protein sequence ID" value="CAD8432300.1"/>
    <property type="molecule type" value="Transcribed_RNA"/>
</dbReference>
<evidence type="ECO:0000256" key="1">
    <source>
        <dbReference type="ARBA" id="ARBA00022490"/>
    </source>
</evidence>
<keyword evidence="4 6" id="KW-0808">Transferase</keyword>
<accession>A0A7S0GR31</accession>
<evidence type="ECO:0000256" key="4">
    <source>
        <dbReference type="ARBA" id="ARBA00022679"/>
    </source>
</evidence>
<comment type="function">
    <text evidence="6">Aminocarboxypropyltransferase that catalyzes the aminocarboxypropyl transfer on pseudouridine in 18S rRNA. It constitutes the last step in biosynthesis of the hypermodified N1-methyl-N3-(3-amino-3-carboxypropyl) pseudouridine (m1acp3-Psi).</text>
</comment>
<feature type="binding site" evidence="6">
    <location>
        <position position="149"/>
    </location>
    <ligand>
        <name>S-adenosyl-L-methionine</name>
        <dbReference type="ChEBI" id="CHEBI:59789"/>
    </ligand>
</feature>
<feature type="domain" description="RNase L inhibitor RLI-like possible metal-binding" evidence="9">
    <location>
        <begin position="62"/>
        <end position="96"/>
    </location>
</feature>
<gene>
    <name evidence="10" type="ORF">LAMO00422_LOCUS2072</name>
</gene>
<evidence type="ECO:0000256" key="2">
    <source>
        <dbReference type="ARBA" id="ARBA00022517"/>
    </source>
</evidence>
<dbReference type="GO" id="GO:1904047">
    <property type="term" value="F:S-adenosyl-L-methionine binding"/>
    <property type="evidence" value="ECO:0007669"/>
    <property type="project" value="UniProtKB-UniRule"/>
</dbReference>
<dbReference type="GO" id="GO:0000455">
    <property type="term" value="P:enzyme-directed rRNA pseudouridine synthesis"/>
    <property type="evidence" value="ECO:0007669"/>
    <property type="project" value="UniProtKB-UniRule"/>
</dbReference>
<dbReference type="InterPro" id="IPR007177">
    <property type="entry name" value="Tsr3_C"/>
</dbReference>
<keyword evidence="5 6" id="KW-0949">S-adenosyl-L-methionine</keyword>
<feature type="domain" description="16S/18S rRNA aminocarboxypropyltransferase Tsr3 C-terminal" evidence="8">
    <location>
        <begin position="100"/>
        <end position="225"/>
    </location>
</feature>
<organism evidence="10">
    <name type="scientific">Amorphochlora amoebiformis</name>
    <dbReference type="NCBI Taxonomy" id="1561963"/>
    <lineage>
        <taxon>Eukaryota</taxon>
        <taxon>Sar</taxon>
        <taxon>Rhizaria</taxon>
        <taxon>Cercozoa</taxon>
        <taxon>Chlorarachniophyceae</taxon>
        <taxon>Amorphochlora</taxon>
    </lineage>
</organism>
<keyword evidence="7" id="KW-0812">Transmembrane</keyword>
<feature type="binding site" evidence="6">
    <location>
        <position position="78"/>
    </location>
    <ligand>
        <name>S-adenosyl-L-methionine</name>
        <dbReference type="ChEBI" id="CHEBI:59789"/>
    </ligand>
</feature>
<dbReference type="Pfam" id="PF04068">
    <property type="entry name" value="Fer4_RLI"/>
    <property type="match status" value="1"/>
</dbReference>
<dbReference type="AlphaFoldDB" id="A0A7S0GR31"/>
<sequence length="235" mass="26365">MRAPWEETEKKGRRMMRRWGGVWAIFVMGFWCARWGDGMVQKRVHGKDAETEINQDAAKIGVKLAMWDFHQCDPKRCTGMKLKRAGLLRPLRIRQRWGGIVLTPFGATALSPSDKELVVKYGLGVVDCSWARVDQISPSDCPGKHARLLPFLVASNPVNYGKPLKLTCAEALSAGLAIVGLREEAELLLSRFNWGKAFFQLNGELLDAYARCNSSEDVVEVQKGYVDIIGRTRGR</sequence>
<dbReference type="GO" id="GO:0030490">
    <property type="term" value="P:maturation of SSU-rRNA"/>
    <property type="evidence" value="ECO:0007669"/>
    <property type="project" value="TreeGrafter"/>
</dbReference>
<evidence type="ECO:0000256" key="7">
    <source>
        <dbReference type="SAM" id="Phobius"/>
    </source>
</evidence>
<evidence type="ECO:0000313" key="10">
    <source>
        <dbReference type="EMBL" id="CAD8432300.1"/>
    </source>
</evidence>
<evidence type="ECO:0000259" key="9">
    <source>
        <dbReference type="Pfam" id="PF04068"/>
    </source>
</evidence>
<keyword evidence="7" id="KW-0472">Membrane</keyword>